<dbReference type="Proteomes" id="UP000054703">
    <property type="component" value="Unassembled WGS sequence"/>
</dbReference>
<dbReference type="EMBL" id="LNYU01000083">
    <property type="protein sequence ID" value="KTD56370.1"/>
    <property type="molecule type" value="Genomic_DNA"/>
</dbReference>
<sequence>MSKTISGEILSITKLNSLTQDVYNALKTNSSQLRFSFIRCLSYLEEKNVGTSELILRLCNNELNFNQLYELFEPVNIDTASQKQCCLKVLFII</sequence>
<accession>A0A0W0YHN8</accession>
<dbReference type="RefSeq" id="WP_237762156.1">
    <property type="nucleotide sequence ID" value="NZ_CAAAIH010000010.1"/>
</dbReference>
<protein>
    <submittedName>
        <fullName evidence="1">Uncharacterized protein</fullName>
    </submittedName>
</protein>
<evidence type="ECO:0000313" key="1">
    <source>
        <dbReference type="EMBL" id="KTD56370.1"/>
    </source>
</evidence>
<dbReference type="PATRIC" id="fig|45074.5.peg.3292"/>
<keyword evidence="2" id="KW-1185">Reference proteome</keyword>
<dbReference type="AlphaFoldDB" id="A0A0W0YHN8"/>
<name>A0A0W0YHN8_9GAMM</name>
<gene>
    <name evidence="1" type="ORF">Lsan_3058</name>
</gene>
<organism evidence="1 2">
    <name type="scientific">Legionella santicrucis</name>
    <dbReference type="NCBI Taxonomy" id="45074"/>
    <lineage>
        <taxon>Bacteria</taxon>
        <taxon>Pseudomonadati</taxon>
        <taxon>Pseudomonadota</taxon>
        <taxon>Gammaproteobacteria</taxon>
        <taxon>Legionellales</taxon>
        <taxon>Legionellaceae</taxon>
        <taxon>Legionella</taxon>
    </lineage>
</organism>
<evidence type="ECO:0000313" key="2">
    <source>
        <dbReference type="Proteomes" id="UP000054703"/>
    </source>
</evidence>
<proteinExistence type="predicted"/>
<comment type="caution">
    <text evidence="1">The sequence shown here is derived from an EMBL/GenBank/DDBJ whole genome shotgun (WGS) entry which is preliminary data.</text>
</comment>
<reference evidence="1 2" key="1">
    <citation type="submission" date="2015-11" db="EMBL/GenBank/DDBJ databases">
        <title>Genomic analysis of 38 Legionella species identifies large and diverse effector repertoires.</title>
        <authorList>
            <person name="Burstein D."/>
            <person name="Amaro F."/>
            <person name="Zusman T."/>
            <person name="Lifshitz Z."/>
            <person name="Cohen O."/>
            <person name="Gilbert J.A."/>
            <person name="Pupko T."/>
            <person name="Shuman H.A."/>
            <person name="Segal G."/>
        </authorList>
    </citation>
    <scope>NUCLEOTIDE SEQUENCE [LARGE SCALE GENOMIC DNA]</scope>
    <source>
        <strain evidence="1 2">SC-63-C7</strain>
    </source>
</reference>